<comment type="caution">
    <text evidence="8">The sequence shown here is derived from an EMBL/GenBank/DDBJ whole genome shotgun (WGS) entry which is preliminary data.</text>
</comment>
<evidence type="ECO:0000256" key="4">
    <source>
        <dbReference type="ARBA" id="ARBA00023242"/>
    </source>
</evidence>
<dbReference type="PANTHER" id="PTHR48039">
    <property type="entry name" value="RNA-BINDING MOTIF PROTEIN 14B"/>
    <property type="match status" value="1"/>
</dbReference>
<dbReference type="InterPro" id="IPR051945">
    <property type="entry name" value="RRM_MRD1_RNA_proc_ribogen"/>
</dbReference>
<protein>
    <recommendedName>
        <fullName evidence="7">RRM domain-containing protein</fullName>
    </recommendedName>
</protein>
<keyword evidence="3 5" id="KW-0694">RNA-binding</keyword>
<evidence type="ECO:0000313" key="9">
    <source>
        <dbReference type="Proteomes" id="UP001365128"/>
    </source>
</evidence>
<keyword evidence="2" id="KW-0677">Repeat</keyword>
<evidence type="ECO:0000313" key="8">
    <source>
        <dbReference type="EMBL" id="KAK7529716.1"/>
    </source>
</evidence>
<feature type="compositionally biased region" description="Low complexity" evidence="6">
    <location>
        <begin position="255"/>
        <end position="266"/>
    </location>
</feature>
<dbReference type="CDD" id="cd12677">
    <property type="entry name" value="RRM4_Nop4p"/>
    <property type="match status" value="1"/>
</dbReference>
<feature type="domain" description="RRM" evidence="7">
    <location>
        <begin position="511"/>
        <end position="647"/>
    </location>
</feature>
<feature type="compositionally biased region" description="Polar residues" evidence="6">
    <location>
        <begin position="34"/>
        <end position="43"/>
    </location>
</feature>
<dbReference type="Proteomes" id="UP001365128">
    <property type="component" value="Unassembled WGS sequence"/>
</dbReference>
<feature type="region of interest" description="Disordered" evidence="6">
    <location>
        <begin position="677"/>
        <end position="744"/>
    </location>
</feature>
<dbReference type="InterPro" id="IPR034808">
    <property type="entry name" value="Nop4p_RRM3"/>
</dbReference>
<accession>A0ABR1L3B1</accession>
<feature type="compositionally biased region" description="Acidic residues" evidence="6">
    <location>
        <begin position="267"/>
        <end position="308"/>
    </location>
</feature>
<dbReference type="EMBL" id="JBBPDW010000068">
    <property type="protein sequence ID" value="KAK7529716.1"/>
    <property type="molecule type" value="Genomic_DNA"/>
</dbReference>
<gene>
    <name evidence="8" type="ORF">IWX46DRAFT_645513</name>
</gene>
<feature type="region of interest" description="Disordered" evidence="6">
    <location>
        <begin position="132"/>
        <end position="163"/>
    </location>
</feature>
<dbReference type="PANTHER" id="PTHR48039:SF5">
    <property type="entry name" value="RNA-BINDING PROTEIN 28"/>
    <property type="match status" value="1"/>
</dbReference>
<dbReference type="InterPro" id="IPR000504">
    <property type="entry name" value="RRM_dom"/>
</dbReference>
<reference evidence="8 9" key="1">
    <citation type="submission" date="2024-04" db="EMBL/GenBank/DDBJ databases">
        <title>Phyllosticta paracitricarpa is synonymous to the EU quarantine fungus P. citricarpa based on phylogenomic analyses.</title>
        <authorList>
            <consortium name="Lawrence Berkeley National Laboratory"/>
            <person name="Van Ingen-Buijs V.A."/>
            <person name="Van Westerhoven A.C."/>
            <person name="Haridas S."/>
            <person name="Skiadas P."/>
            <person name="Martin F."/>
            <person name="Groenewald J.Z."/>
            <person name="Crous P.W."/>
            <person name="Seidl M.F."/>
        </authorList>
    </citation>
    <scope>NUCLEOTIDE SEQUENCE [LARGE SCALE GENOMIC DNA]</scope>
    <source>
        <strain evidence="8 9">CBS 122670</strain>
    </source>
</reference>
<feature type="domain" description="RRM" evidence="7">
    <location>
        <begin position="57"/>
        <end position="135"/>
    </location>
</feature>
<feature type="region of interest" description="Disordered" evidence="6">
    <location>
        <begin position="1"/>
        <end position="43"/>
    </location>
</feature>
<dbReference type="InterPro" id="IPR034809">
    <property type="entry name" value="Nop4_RRM4"/>
</dbReference>
<feature type="compositionally biased region" description="Basic and acidic residues" evidence="6">
    <location>
        <begin position="542"/>
        <end position="567"/>
    </location>
</feature>
<sequence length="834" mass="94593">MGPHRKKQRLSEDGKTIAAVATEDSPEVIANAAPTDQKQTQAEEQLADDTNAVKHRRQLFIRGLPATVTSESLTEHFSQSYPIKHAVAVLDKTTKQCKGYGFVTFADAEDAQRASEEFNASDLEGRKIRVEVAEPRHRDPQSGAAAPAKEGTKHQGQDPLQSQSKLIVRNLPWSIKKEGQLTKLFMSYGKIKNASLPKKPNGMLAGYGFVTLRGRKNAEKALEGINGKEIDGRTLAVDWAVDKDTWQKVQKEAFNEGAETGEAAATSEEEDVSNKEEEEDDVSSDVEEDEDEDEDEDQDEDEDRDEDLDEDIEAAADEETPRPKRDYNKTTLFVRNLPFTCVDEDLVEHFEQFGPVRYARIVIDRETEKPKGTGFVCFYNEEDAINCLKSAPRNPLGLAPKEKPGPVAAQSVLQNEDADPTGQYTMDGRILNITQAVDRSQAEKLTADGVEHRYKRDKDKRRLYLLSEGTIASNSPMYKLLSPAEVKLREDSTKQRKKLIESNPSLHMSLTRLSVRNIPRTITSKDLKQLARQAIVGFSKDMKEGKRQPLSREELVRDGEEQKEAEKLRKKRGKGVVKQAKIVFEDKQGSKVNENSGAGRSRGYGFIEYYTHRNALMGLRWLNGHEIDYTAIESSKGKKLTPEDVKERKKRLIVEFAIENAQVVQRRKELEAKMYERSKKKAEQNEDEEEEEKAQTKKKGGMGKKGAPKKDGKDSRKRKREGDDESASTKKAKDSAPKDEKLAKQSRIIARKRQLHTKRFHILCILKMCQYEAIHFKCGHVYKRLIKYCHFARNDPNHQCFGAWSIKREWQEPHENCGGCVDAGLPRDAYQRRM</sequence>
<feature type="region of interest" description="Disordered" evidence="6">
    <location>
        <begin position="542"/>
        <end position="571"/>
    </location>
</feature>
<feature type="compositionally biased region" description="Basic and acidic residues" evidence="6">
    <location>
        <begin position="727"/>
        <end position="743"/>
    </location>
</feature>
<feature type="domain" description="RRM" evidence="7">
    <location>
        <begin position="164"/>
        <end position="242"/>
    </location>
</feature>
<keyword evidence="9" id="KW-1185">Reference proteome</keyword>
<organism evidence="8 9">
    <name type="scientific">Phyllosticta citricarpa</name>
    <dbReference type="NCBI Taxonomy" id="55181"/>
    <lineage>
        <taxon>Eukaryota</taxon>
        <taxon>Fungi</taxon>
        <taxon>Dikarya</taxon>
        <taxon>Ascomycota</taxon>
        <taxon>Pezizomycotina</taxon>
        <taxon>Dothideomycetes</taxon>
        <taxon>Dothideomycetes incertae sedis</taxon>
        <taxon>Botryosphaeriales</taxon>
        <taxon>Phyllostictaceae</taxon>
        <taxon>Phyllosticta</taxon>
    </lineage>
</organism>
<dbReference type="CDD" id="cd12676">
    <property type="entry name" value="RRM3_Nop4p"/>
    <property type="match status" value="1"/>
</dbReference>
<keyword evidence="4" id="KW-0539">Nucleus</keyword>
<feature type="domain" description="RRM" evidence="7">
    <location>
        <begin position="330"/>
        <end position="438"/>
    </location>
</feature>
<name>A0ABR1L3B1_9PEZI</name>
<dbReference type="Gene3D" id="3.30.70.330">
    <property type="match status" value="4"/>
</dbReference>
<evidence type="ECO:0000259" key="7">
    <source>
        <dbReference type="PROSITE" id="PS50102"/>
    </source>
</evidence>
<dbReference type="Pfam" id="PF00076">
    <property type="entry name" value="RRM_1"/>
    <property type="match status" value="3"/>
</dbReference>
<comment type="subcellular location">
    <subcellularLocation>
        <location evidence="1">Nucleus</location>
    </subcellularLocation>
</comment>
<feature type="region of interest" description="Disordered" evidence="6">
    <location>
        <begin position="255"/>
        <end position="308"/>
    </location>
</feature>
<evidence type="ECO:0000256" key="2">
    <source>
        <dbReference type="ARBA" id="ARBA00022737"/>
    </source>
</evidence>
<evidence type="ECO:0000256" key="3">
    <source>
        <dbReference type="ARBA" id="ARBA00022884"/>
    </source>
</evidence>
<evidence type="ECO:0000256" key="6">
    <source>
        <dbReference type="SAM" id="MobiDB-lite"/>
    </source>
</evidence>
<proteinExistence type="predicted"/>
<evidence type="ECO:0000256" key="5">
    <source>
        <dbReference type="PROSITE-ProRule" id="PRU00176"/>
    </source>
</evidence>
<dbReference type="PROSITE" id="PS50102">
    <property type="entry name" value="RRM"/>
    <property type="match status" value="4"/>
</dbReference>
<dbReference type="SMART" id="SM00360">
    <property type="entry name" value="RRM"/>
    <property type="match status" value="4"/>
</dbReference>
<dbReference type="SUPFAM" id="SSF54928">
    <property type="entry name" value="RNA-binding domain, RBD"/>
    <property type="match status" value="3"/>
</dbReference>
<dbReference type="InterPro" id="IPR035979">
    <property type="entry name" value="RBD_domain_sf"/>
</dbReference>
<dbReference type="InterPro" id="IPR012677">
    <property type="entry name" value="Nucleotide-bd_a/b_plait_sf"/>
</dbReference>
<evidence type="ECO:0000256" key="1">
    <source>
        <dbReference type="ARBA" id="ARBA00004123"/>
    </source>
</evidence>